<accession>A0A1Y1ZPK2</accession>
<name>A0A1Y1ZPK2_9FUNG</name>
<keyword evidence="3" id="KW-0378">Hydrolase</keyword>
<protein>
    <recommendedName>
        <fullName evidence="5">CBM10 domain-containing protein</fullName>
    </recommendedName>
</protein>
<dbReference type="PROSITE" id="PS51763">
    <property type="entry name" value="CBM10"/>
    <property type="match status" value="2"/>
</dbReference>
<evidence type="ECO:0000313" key="7">
    <source>
        <dbReference type="Proteomes" id="UP000193920"/>
    </source>
</evidence>
<dbReference type="PANTHER" id="PTHR40050:SF1">
    <property type="entry name" value="INNER SPORE COAT PROTEIN H"/>
    <property type="match status" value="1"/>
</dbReference>
<feature type="compositionally biased region" description="Low complexity" evidence="4">
    <location>
        <begin position="383"/>
        <end position="432"/>
    </location>
</feature>
<evidence type="ECO:0000259" key="5">
    <source>
        <dbReference type="PROSITE" id="PS51763"/>
    </source>
</evidence>
<proteinExistence type="predicted"/>
<gene>
    <name evidence="6" type="ORF">LY90DRAFT_438200</name>
</gene>
<dbReference type="Proteomes" id="UP000193920">
    <property type="component" value="Unassembled WGS sequence"/>
</dbReference>
<dbReference type="InterPro" id="IPR002883">
    <property type="entry name" value="CBM10/Dockerin_dom"/>
</dbReference>
<dbReference type="InterPro" id="IPR014867">
    <property type="entry name" value="Spore_coat_CotH_CotH2/3/7"/>
</dbReference>
<evidence type="ECO:0000256" key="2">
    <source>
        <dbReference type="ARBA" id="ARBA00022737"/>
    </source>
</evidence>
<evidence type="ECO:0000256" key="3">
    <source>
        <dbReference type="ARBA" id="ARBA00022801"/>
    </source>
</evidence>
<evidence type="ECO:0000313" key="6">
    <source>
        <dbReference type="EMBL" id="ORY12170.1"/>
    </source>
</evidence>
<keyword evidence="2" id="KW-0677">Repeat</keyword>
<keyword evidence="7" id="KW-1185">Reference proteome</keyword>
<sequence>MYGRQAFNLKIRGNKDLYGRSQFRIRPDAREATYLRSKLSCDIHNRLGLISISANYISLYVNDEYLGLYVIMDAPKLSWAELQYGDKDTTTIYKCKTGGNILTVYTCAKNCLNENEAVTDNTEWVELLTALDNAQSAEDIEDIFDIDQFLYEIAFEYLAGSWDHFLSSGHNFSMYKPKNGKWTIIYYDFDADIGQDVSGIEFGLGKNAKADKDFPGYSFADWANKPRHILDILIYKDPTRFENILKNFVTEVFNPAVLFPHIDELKEFIKPHIIRDKTPDENGKCPGMLNQYGYDYSYEQWDANSEFTSVNLNGVGSAYGIKYWILRRYRNVCKTYQMECDPIYMDENYEYTIDKNVEGEIISGQWGDFELIDLNIGVGKQNTTIPQPTETQPTETQPTETQPIETQPIETQPIETQPTETQSTETQPTEIPENLPYQCTSELVGYPCCAKGIKTIYDHDATGDWGYDFKKGEWCGLTPYIEQTNDEVCWSEVLGYPCCKNCFVYDTDEDGQWGYENNQWCGIQSFCSA</sequence>
<feature type="region of interest" description="Disordered" evidence="4">
    <location>
        <begin position="382"/>
        <end position="432"/>
    </location>
</feature>
<comment type="caution">
    <text evidence="6">The sequence shown here is derived from an EMBL/GenBank/DDBJ whole genome shotgun (WGS) entry which is preliminary data.</text>
</comment>
<dbReference type="SUPFAM" id="SSF64571">
    <property type="entry name" value="Cellulose docking domain, dockering"/>
    <property type="match status" value="2"/>
</dbReference>
<dbReference type="EMBL" id="MCOG01000374">
    <property type="protein sequence ID" value="ORY12170.1"/>
    <property type="molecule type" value="Genomic_DNA"/>
</dbReference>
<organism evidence="6 7">
    <name type="scientific">Neocallimastix californiae</name>
    <dbReference type="NCBI Taxonomy" id="1754190"/>
    <lineage>
        <taxon>Eukaryota</taxon>
        <taxon>Fungi</taxon>
        <taxon>Fungi incertae sedis</taxon>
        <taxon>Chytridiomycota</taxon>
        <taxon>Chytridiomycota incertae sedis</taxon>
        <taxon>Neocallimastigomycetes</taxon>
        <taxon>Neocallimastigales</taxon>
        <taxon>Neocallimastigaceae</taxon>
        <taxon>Neocallimastix</taxon>
    </lineage>
</organism>
<dbReference type="Gene3D" id="3.90.1220.10">
    <property type="entry name" value="Cellulose docking domain, dockering"/>
    <property type="match status" value="2"/>
</dbReference>
<dbReference type="AlphaFoldDB" id="A0A1Y1ZPK2"/>
<feature type="domain" description="CBM10" evidence="5">
    <location>
        <begin position="438"/>
        <end position="478"/>
    </location>
</feature>
<dbReference type="STRING" id="1754190.A0A1Y1ZPK2"/>
<dbReference type="GO" id="GO:0016787">
    <property type="term" value="F:hydrolase activity"/>
    <property type="evidence" value="ECO:0007669"/>
    <property type="project" value="UniProtKB-KW"/>
</dbReference>
<dbReference type="InterPro" id="IPR009034">
    <property type="entry name" value="Dockerin_dom_fun_sf"/>
</dbReference>
<dbReference type="Pfam" id="PF02013">
    <property type="entry name" value="CBM_10"/>
    <property type="match status" value="2"/>
</dbReference>
<keyword evidence="1" id="KW-0732">Signal</keyword>
<evidence type="ECO:0000256" key="4">
    <source>
        <dbReference type="SAM" id="MobiDB-lite"/>
    </source>
</evidence>
<feature type="domain" description="CBM10" evidence="5">
    <location>
        <begin position="488"/>
        <end position="524"/>
    </location>
</feature>
<dbReference type="Pfam" id="PF08757">
    <property type="entry name" value="CotH"/>
    <property type="match status" value="1"/>
</dbReference>
<evidence type="ECO:0000256" key="1">
    <source>
        <dbReference type="ARBA" id="ARBA00022729"/>
    </source>
</evidence>
<dbReference type="PANTHER" id="PTHR40050">
    <property type="entry name" value="INNER SPORE COAT PROTEIN H"/>
    <property type="match status" value="1"/>
</dbReference>
<dbReference type="OrthoDB" id="10267127at2759"/>
<reference evidence="6 7" key="1">
    <citation type="submission" date="2016-08" db="EMBL/GenBank/DDBJ databases">
        <title>A Parts List for Fungal Cellulosomes Revealed by Comparative Genomics.</title>
        <authorList>
            <consortium name="DOE Joint Genome Institute"/>
            <person name="Haitjema C.H."/>
            <person name="Gilmore S.P."/>
            <person name="Henske J.K."/>
            <person name="Solomon K.V."/>
            <person name="De Groot R."/>
            <person name="Kuo A."/>
            <person name="Mondo S.J."/>
            <person name="Salamov A.A."/>
            <person name="Labutti K."/>
            <person name="Zhao Z."/>
            <person name="Chiniquy J."/>
            <person name="Barry K."/>
            <person name="Brewer H.M."/>
            <person name="Purvine S.O."/>
            <person name="Wright A.T."/>
            <person name="Boxma B."/>
            <person name="Van Alen T."/>
            <person name="Hackstein J.H."/>
            <person name="Baker S.E."/>
            <person name="Grigoriev I.V."/>
            <person name="O'Malley M.A."/>
        </authorList>
    </citation>
    <scope>NUCLEOTIDE SEQUENCE [LARGE SCALE GENOMIC DNA]</scope>
    <source>
        <strain evidence="6 7">G1</strain>
    </source>
</reference>